<feature type="transmembrane region" description="Helical" evidence="1">
    <location>
        <begin position="15"/>
        <end position="34"/>
    </location>
</feature>
<dbReference type="EMBL" id="BAABGR010000009">
    <property type="protein sequence ID" value="GAA4513679.1"/>
    <property type="molecule type" value="Genomic_DNA"/>
</dbReference>
<keyword evidence="1" id="KW-0472">Membrane</keyword>
<keyword evidence="1" id="KW-0812">Transmembrane</keyword>
<comment type="caution">
    <text evidence="2">The sequence shown here is derived from an EMBL/GenBank/DDBJ whole genome shotgun (WGS) entry which is preliminary data.</text>
</comment>
<organism evidence="2 3">
    <name type="scientific">Sphingobacterium thermophilum</name>
    <dbReference type="NCBI Taxonomy" id="768534"/>
    <lineage>
        <taxon>Bacteria</taxon>
        <taxon>Pseudomonadati</taxon>
        <taxon>Bacteroidota</taxon>
        <taxon>Sphingobacteriia</taxon>
        <taxon>Sphingobacteriales</taxon>
        <taxon>Sphingobacteriaceae</taxon>
        <taxon>Sphingobacterium</taxon>
    </lineage>
</organism>
<keyword evidence="3" id="KW-1185">Reference proteome</keyword>
<evidence type="ECO:0000256" key="1">
    <source>
        <dbReference type="SAM" id="Phobius"/>
    </source>
</evidence>
<name>A0ABP8QYY3_9SPHI</name>
<keyword evidence="1" id="KW-1133">Transmembrane helix</keyword>
<evidence type="ECO:0000313" key="2">
    <source>
        <dbReference type="EMBL" id="GAA4513679.1"/>
    </source>
</evidence>
<evidence type="ECO:0000313" key="3">
    <source>
        <dbReference type="Proteomes" id="UP001500394"/>
    </source>
</evidence>
<sequence>MREGFSSYIYLAPDYTIFFYYAIVIWNVFNLFMVRDRELSAQVKEKAKIGEQESLVKES</sequence>
<protein>
    <submittedName>
        <fullName evidence="2">Uncharacterized protein</fullName>
    </submittedName>
</protein>
<reference evidence="3" key="1">
    <citation type="journal article" date="2019" name="Int. J. Syst. Evol. Microbiol.">
        <title>The Global Catalogue of Microorganisms (GCM) 10K type strain sequencing project: providing services to taxonomists for standard genome sequencing and annotation.</title>
        <authorList>
            <consortium name="The Broad Institute Genomics Platform"/>
            <consortium name="The Broad Institute Genome Sequencing Center for Infectious Disease"/>
            <person name="Wu L."/>
            <person name="Ma J."/>
        </authorList>
    </citation>
    <scope>NUCLEOTIDE SEQUENCE [LARGE SCALE GENOMIC DNA]</scope>
    <source>
        <strain evidence="3">JCM 17858</strain>
    </source>
</reference>
<proteinExistence type="predicted"/>
<accession>A0ABP8QYY3</accession>
<dbReference type="Proteomes" id="UP001500394">
    <property type="component" value="Unassembled WGS sequence"/>
</dbReference>
<gene>
    <name evidence="2" type="ORF">GCM10023173_09490</name>
</gene>